<dbReference type="AlphaFoldDB" id="Q1QH55"/>
<keyword evidence="10 12" id="KW-0472">Membrane</keyword>
<evidence type="ECO:0000256" key="15">
    <source>
        <dbReference type="SAM" id="SignalP"/>
    </source>
</evidence>
<keyword evidence="18" id="KW-0675">Receptor</keyword>
<keyword evidence="2 12" id="KW-0813">Transport</keyword>
<evidence type="ECO:0000256" key="4">
    <source>
        <dbReference type="ARBA" id="ARBA00022496"/>
    </source>
</evidence>
<protein>
    <submittedName>
        <fullName evidence="18">TonB-dependent receptor, plug</fullName>
    </submittedName>
</protein>
<dbReference type="Pfam" id="PF07715">
    <property type="entry name" value="Plug"/>
    <property type="match status" value="1"/>
</dbReference>
<evidence type="ECO:0000256" key="8">
    <source>
        <dbReference type="ARBA" id="ARBA00023065"/>
    </source>
</evidence>
<reference evidence="18 19" key="1">
    <citation type="submission" date="2006-03" db="EMBL/GenBank/DDBJ databases">
        <title>Complete sequence of chromosome of Nitrobacter hamburgensis X14.</title>
        <authorList>
            <consortium name="US DOE Joint Genome Institute"/>
            <person name="Copeland A."/>
            <person name="Lucas S."/>
            <person name="Lapidus A."/>
            <person name="Barry K."/>
            <person name="Detter J.C."/>
            <person name="Glavina del Rio T."/>
            <person name="Hammon N."/>
            <person name="Israni S."/>
            <person name="Dalin E."/>
            <person name="Tice H."/>
            <person name="Pitluck S."/>
            <person name="Chain P."/>
            <person name="Malfatti S."/>
            <person name="Shin M."/>
            <person name="Vergez L."/>
            <person name="Schmutz J."/>
            <person name="Larimer F."/>
            <person name="Land M."/>
            <person name="Hauser L."/>
            <person name="Kyrpides N."/>
            <person name="Ivanova N."/>
            <person name="Ward B."/>
            <person name="Arp D."/>
            <person name="Klotz M."/>
            <person name="Stein L."/>
            <person name="O'Mullan G."/>
            <person name="Starkenburg S."/>
            <person name="Sayavedra L."/>
            <person name="Poret-Peterson A.T."/>
            <person name="Gentry M.E."/>
            <person name="Bruce D."/>
            <person name="Richardson P."/>
        </authorList>
    </citation>
    <scope>NUCLEOTIDE SEQUENCE [LARGE SCALE GENOMIC DNA]</scope>
    <source>
        <strain evidence="19">DSM 10229 / NCIMB 13809 / X14</strain>
    </source>
</reference>
<feature type="domain" description="TonB-dependent receptor-like beta-barrel" evidence="16">
    <location>
        <begin position="335"/>
        <end position="516"/>
    </location>
</feature>
<dbReference type="GO" id="GO:0009279">
    <property type="term" value="C:cell outer membrane"/>
    <property type="evidence" value="ECO:0007669"/>
    <property type="project" value="UniProtKB-SubCell"/>
</dbReference>
<gene>
    <name evidence="18" type="ordered locus">Nham_3716</name>
</gene>
<dbReference type="EMBL" id="CP000319">
    <property type="protein sequence ID" value="ABE64442.1"/>
    <property type="molecule type" value="Genomic_DNA"/>
</dbReference>
<keyword evidence="11 12" id="KW-0998">Cell outer membrane</keyword>
<dbReference type="STRING" id="323097.Nham_3716"/>
<comment type="subcellular location">
    <subcellularLocation>
        <location evidence="1 12">Cell outer membrane</location>
        <topology evidence="1 12">Multi-pass membrane protein</topology>
    </subcellularLocation>
</comment>
<dbReference type="Gene3D" id="2.40.170.20">
    <property type="entry name" value="TonB-dependent receptor, beta-barrel domain"/>
    <property type="match status" value="1"/>
</dbReference>
<evidence type="ECO:0000256" key="10">
    <source>
        <dbReference type="ARBA" id="ARBA00023136"/>
    </source>
</evidence>
<dbReference type="Gene3D" id="2.170.130.10">
    <property type="entry name" value="TonB-dependent receptor, plug domain"/>
    <property type="match status" value="1"/>
</dbReference>
<dbReference type="Pfam" id="PF00593">
    <property type="entry name" value="TonB_dep_Rec_b-barrel"/>
    <property type="match status" value="1"/>
</dbReference>
<keyword evidence="9 13" id="KW-0798">TonB box</keyword>
<feature type="signal peptide" evidence="15">
    <location>
        <begin position="1"/>
        <end position="31"/>
    </location>
</feature>
<keyword evidence="19" id="KW-1185">Reference proteome</keyword>
<dbReference type="SUPFAM" id="SSF56935">
    <property type="entry name" value="Porins"/>
    <property type="match status" value="1"/>
</dbReference>
<keyword evidence="4" id="KW-0410">Iron transport</keyword>
<dbReference type="HOGENOM" id="CLU_542561_0_0_5"/>
<feature type="compositionally biased region" description="Polar residues" evidence="14">
    <location>
        <begin position="45"/>
        <end position="58"/>
    </location>
</feature>
<evidence type="ECO:0000256" key="9">
    <source>
        <dbReference type="ARBA" id="ARBA00023077"/>
    </source>
</evidence>
<name>Q1QH55_NITHX</name>
<feature type="region of interest" description="Disordered" evidence="14">
    <location>
        <begin position="30"/>
        <end position="80"/>
    </location>
</feature>
<evidence type="ECO:0000259" key="17">
    <source>
        <dbReference type="Pfam" id="PF07715"/>
    </source>
</evidence>
<evidence type="ECO:0000256" key="12">
    <source>
        <dbReference type="PROSITE-ProRule" id="PRU01360"/>
    </source>
</evidence>
<dbReference type="PROSITE" id="PS52016">
    <property type="entry name" value="TONB_DEPENDENT_REC_3"/>
    <property type="match status" value="1"/>
</dbReference>
<dbReference type="KEGG" id="nha:Nham_3716"/>
<sequence>MSNDLALGGGSVLCCVLATVVAIASPSTAFAQSSSETKLPPLTVTAPQSIRPQQSRASRPSAGRRTTHQAASRTAAPVPSATFPAIERNMLSGAPGPLNLDVPNAAGSLVGLTPRETPATVNIVTQQEMQEKGLRTMVETLNSVPGVMSGNLPGEPGVISMRGFSRAATGYAIDGVRAPDPLIVSRDFDTFNFERVEILKGPASVIQGTGALAGAVNLVTKQPKLGQASAESLFSYGSFNSLRTGIDVNAPIGSNAAVRSTLSYGQSDGYVDDTRSRKVGATTSGTFTPTDRLTFSGSANFFHDEFRTPYQGIPLIARSLARDPTNLVTAPNGFVVDRSIRNQNYNVENGLMTSDTVWLKGGAEYKLTDNWTLKNDLSFFKADRYWANSEDFTFNAATGLLDRSTSKITHDHQFWSERATASYDGMIGGFRNRFAAGLEYVDTAFDSNRRFGSTTSVDPFNPARGYFPADTAANFPTRQDFASGLKTFAVFAENAVNLTPDWLVLAGIRHESMRLDRGIDVSIGAEV</sequence>
<evidence type="ECO:0000256" key="11">
    <source>
        <dbReference type="ARBA" id="ARBA00023237"/>
    </source>
</evidence>
<evidence type="ECO:0000256" key="6">
    <source>
        <dbReference type="ARBA" id="ARBA00022729"/>
    </source>
</evidence>
<evidence type="ECO:0000256" key="3">
    <source>
        <dbReference type="ARBA" id="ARBA00022452"/>
    </source>
</evidence>
<dbReference type="GO" id="GO:0015344">
    <property type="term" value="F:siderophore uptake transmembrane transporter activity"/>
    <property type="evidence" value="ECO:0007669"/>
    <property type="project" value="TreeGrafter"/>
</dbReference>
<evidence type="ECO:0000256" key="7">
    <source>
        <dbReference type="ARBA" id="ARBA00023004"/>
    </source>
</evidence>
<dbReference type="RefSeq" id="WP_011512079.1">
    <property type="nucleotide sequence ID" value="NC_007964.1"/>
</dbReference>
<accession>Q1QH55</accession>
<dbReference type="eggNOG" id="COG4774">
    <property type="taxonomic scope" value="Bacteria"/>
</dbReference>
<dbReference type="InterPro" id="IPR000531">
    <property type="entry name" value="Beta-barrel_TonB"/>
</dbReference>
<keyword evidence="5 12" id="KW-0812">Transmembrane</keyword>
<evidence type="ECO:0000259" key="16">
    <source>
        <dbReference type="Pfam" id="PF00593"/>
    </source>
</evidence>
<organism evidence="18 19">
    <name type="scientific">Nitrobacter hamburgensis (strain DSM 10229 / NCIMB 13809 / X14)</name>
    <dbReference type="NCBI Taxonomy" id="323097"/>
    <lineage>
        <taxon>Bacteria</taxon>
        <taxon>Pseudomonadati</taxon>
        <taxon>Pseudomonadota</taxon>
        <taxon>Alphaproteobacteria</taxon>
        <taxon>Hyphomicrobiales</taxon>
        <taxon>Nitrobacteraceae</taxon>
        <taxon>Nitrobacter</taxon>
    </lineage>
</organism>
<feature type="domain" description="TonB-dependent receptor plug" evidence="17">
    <location>
        <begin position="114"/>
        <end position="215"/>
    </location>
</feature>
<dbReference type="Proteomes" id="UP000001953">
    <property type="component" value="Chromosome"/>
</dbReference>
<keyword evidence="3 12" id="KW-1134">Transmembrane beta strand</keyword>
<dbReference type="InterPro" id="IPR039426">
    <property type="entry name" value="TonB-dep_rcpt-like"/>
</dbReference>
<evidence type="ECO:0000313" key="19">
    <source>
        <dbReference type="Proteomes" id="UP000001953"/>
    </source>
</evidence>
<evidence type="ECO:0000256" key="1">
    <source>
        <dbReference type="ARBA" id="ARBA00004571"/>
    </source>
</evidence>
<dbReference type="PANTHER" id="PTHR32552:SF68">
    <property type="entry name" value="FERRICHROME OUTER MEMBRANE TRANSPORTER_PHAGE RECEPTOR"/>
    <property type="match status" value="1"/>
</dbReference>
<feature type="chain" id="PRO_5004195623" evidence="15">
    <location>
        <begin position="32"/>
        <end position="527"/>
    </location>
</feature>
<dbReference type="InterPro" id="IPR012910">
    <property type="entry name" value="Plug_dom"/>
</dbReference>
<evidence type="ECO:0000256" key="5">
    <source>
        <dbReference type="ARBA" id="ARBA00022692"/>
    </source>
</evidence>
<evidence type="ECO:0000256" key="2">
    <source>
        <dbReference type="ARBA" id="ARBA00022448"/>
    </source>
</evidence>
<proteinExistence type="inferred from homology"/>
<keyword evidence="7" id="KW-0408">Iron</keyword>
<evidence type="ECO:0000256" key="14">
    <source>
        <dbReference type="SAM" id="MobiDB-lite"/>
    </source>
</evidence>
<comment type="similarity">
    <text evidence="12 13">Belongs to the TonB-dependent receptor family.</text>
</comment>
<evidence type="ECO:0000313" key="18">
    <source>
        <dbReference type="EMBL" id="ABE64442.1"/>
    </source>
</evidence>
<keyword evidence="6 15" id="KW-0732">Signal</keyword>
<dbReference type="PANTHER" id="PTHR32552">
    <property type="entry name" value="FERRICHROME IRON RECEPTOR-RELATED"/>
    <property type="match status" value="1"/>
</dbReference>
<dbReference type="InterPro" id="IPR036942">
    <property type="entry name" value="Beta-barrel_TonB_sf"/>
</dbReference>
<dbReference type="InterPro" id="IPR037066">
    <property type="entry name" value="Plug_dom_sf"/>
</dbReference>
<evidence type="ECO:0000256" key="13">
    <source>
        <dbReference type="RuleBase" id="RU003357"/>
    </source>
</evidence>
<keyword evidence="8" id="KW-0406">Ion transport</keyword>